<proteinExistence type="predicted"/>
<dbReference type="EMBL" id="BLSB01000104">
    <property type="protein sequence ID" value="GFP35440.1"/>
    <property type="molecule type" value="Genomic_DNA"/>
</dbReference>
<protein>
    <submittedName>
        <fullName evidence="1">Uncharacterized protein</fullName>
    </submittedName>
</protein>
<dbReference type="Proteomes" id="UP000576480">
    <property type="component" value="Unassembled WGS sequence"/>
</dbReference>
<comment type="caution">
    <text evidence="1">The sequence shown here is derived from an EMBL/GenBank/DDBJ whole genome shotgun (WGS) entry which is preliminary data.</text>
</comment>
<dbReference type="AlphaFoldDB" id="A0A6V8PTH1"/>
<dbReference type="RefSeq" id="WP_219854762.1">
    <property type="nucleotide sequence ID" value="NZ_BLSB01000104.1"/>
</dbReference>
<reference evidence="1 2" key="1">
    <citation type="journal article" date="2020" name="Front. Microbiol.">
        <title>Single-cell genomics of novel Actinobacteria with the Wood-Ljungdahl pathway discovered in a serpentinizing system.</title>
        <authorList>
            <person name="Merino N."/>
            <person name="Kawai M."/>
            <person name="Boyd E.S."/>
            <person name="Colman D.R."/>
            <person name="McGlynn S.E."/>
            <person name="Nealson K.H."/>
            <person name="Kurokawa K."/>
            <person name="Hongoh Y."/>
        </authorList>
    </citation>
    <scope>NUCLEOTIDE SEQUENCE [LARGE SCALE GENOMIC DNA]</scope>
    <source>
        <strain evidence="1 2">S43</strain>
    </source>
</reference>
<name>A0A6V8PTH1_9ACTN</name>
<evidence type="ECO:0000313" key="1">
    <source>
        <dbReference type="EMBL" id="GFP35440.1"/>
    </source>
</evidence>
<accession>A0A6V8PTH1</accession>
<gene>
    <name evidence="1" type="ORF">HKBW3S43_01231</name>
</gene>
<sequence>KVMKQRLYELLWEVETDVHGFYYREFKVFRSEVEVGQYGKRRETELNDGLPIEMRAQDGYYFKYRGAHEVKEIDGFRVKLSHP</sequence>
<organism evidence="1 2">
    <name type="scientific">Candidatus Hakubella thermalkaliphila</name>
    <dbReference type="NCBI Taxonomy" id="2754717"/>
    <lineage>
        <taxon>Bacteria</taxon>
        <taxon>Bacillati</taxon>
        <taxon>Actinomycetota</taxon>
        <taxon>Actinomycetota incertae sedis</taxon>
        <taxon>Candidatus Hakubellales</taxon>
        <taxon>Candidatus Hakubellaceae</taxon>
        <taxon>Candidatus Hakubella</taxon>
    </lineage>
</organism>
<evidence type="ECO:0000313" key="2">
    <source>
        <dbReference type="Proteomes" id="UP000576480"/>
    </source>
</evidence>
<feature type="non-terminal residue" evidence="1">
    <location>
        <position position="1"/>
    </location>
</feature>